<organism evidence="2 3">
    <name type="scientific">Trypanosoma equiperdum</name>
    <dbReference type="NCBI Taxonomy" id="5694"/>
    <lineage>
        <taxon>Eukaryota</taxon>
        <taxon>Discoba</taxon>
        <taxon>Euglenozoa</taxon>
        <taxon>Kinetoplastea</taxon>
        <taxon>Metakinetoplastina</taxon>
        <taxon>Trypanosomatida</taxon>
        <taxon>Trypanosomatidae</taxon>
        <taxon>Trypanosoma</taxon>
    </lineage>
</organism>
<dbReference type="Proteomes" id="UP000195570">
    <property type="component" value="Unassembled WGS sequence"/>
</dbReference>
<feature type="region of interest" description="Disordered" evidence="1">
    <location>
        <begin position="1"/>
        <end position="36"/>
    </location>
</feature>
<dbReference type="RefSeq" id="XP_067078249.1">
    <property type="nucleotide sequence ID" value="XM_067222148.1"/>
</dbReference>
<evidence type="ECO:0000313" key="2">
    <source>
        <dbReference type="EMBL" id="SCU66863.1"/>
    </source>
</evidence>
<gene>
    <name evidence="2" type="ORF">TEOVI_000841000</name>
</gene>
<feature type="compositionally biased region" description="Basic and acidic residues" evidence="1">
    <location>
        <begin position="19"/>
        <end position="36"/>
    </location>
</feature>
<keyword evidence="3" id="KW-1185">Reference proteome</keyword>
<dbReference type="VEuPathDB" id="TriTrypDB:TEOVI_000841000"/>
<name>A0A1G4I4S1_TRYEQ</name>
<reference evidence="2" key="1">
    <citation type="submission" date="2016-09" db="EMBL/GenBank/DDBJ databases">
        <authorList>
            <person name="Hebert L."/>
            <person name="Moumen B."/>
        </authorList>
    </citation>
    <scope>NUCLEOTIDE SEQUENCE [LARGE SCALE GENOMIC DNA]</scope>
    <source>
        <strain evidence="2">OVI</strain>
    </source>
</reference>
<evidence type="ECO:0000313" key="3">
    <source>
        <dbReference type="Proteomes" id="UP000195570"/>
    </source>
</evidence>
<accession>A0A1G4I4S1</accession>
<proteinExistence type="predicted"/>
<evidence type="ECO:0000256" key="1">
    <source>
        <dbReference type="SAM" id="MobiDB-lite"/>
    </source>
</evidence>
<dbReference type="GeneID" id="92382344"/>
<comment type="caution">
    <text evidence="2">The sequence shown here is derived from an EMBL/GenBank/DDBJ whole genome shotgun (WGS) entry which is preliminary data.</text>
</comment>
<dbReference type="AlphaFoldDB" id="A0A1G4I4S1"/>
<sequence>MNVLSDIAHSDSSFGSPTERGEIAQRKPADGKRGNDRLTIMKDSIRARSRFHAAGNLRAAKLADDDSSYGTKCKGTQADGNRSGRGTPLLNNAFFNLCPFYEKEASDGAELQEQSKHEAAIARNDLAEGDAAFDVQSLNSLSDMLNNDAKEDYNRVCTVRRHHHVEPHFGLLPQRSHRLSTVSTGKISRDEKLQAHPERVVDCRFLPMEEKSRNWLQSCSAKEACNSVTLLVNRAVDNFVLKEASISFAETASSHSILSLDDELVFHNPLTFPVFSEPGESDDQSEALMRSNFVALLPTFESQKASSCMSGSAFLQINGELLTPDASNAVELAPETSPAIPKKHQRPPLSVEGEGMELSLQVAPSASLYSNGADELNANNSWSSSANCTSSLLDSLAALPLEWSLAVIQLVYREELTRSALVSAERGARACMISLK</sequence>
<dbReference type="EMBL" id="CZPT02000636">
    <property type="protein sequence ID" value="SCU66863.1"/>
    <property type="molecule type" value="Genomic_DNA"/>
</dbReference>
<feature type="region of interest" description="Disordered" evidence="1">
    <location>
        <begin position="66"/>
        <end position="85"/>
    </location>
</feature>
<protein>
    <submittedName>
        <fullName evidence="2">Uncharacterized protein</fullName>
    </submittedName>
</protein>